<proteinExistence type="predicted"/>
<evidence type="ECO:0000313" key="2">
    <source>
        <dbReference type="Proteomes" id="UP000196082"/>
    </source>
</evidence>
<reference evidence="1 2" key="1">
    <citation type="submission" date="2017-05" db="EMBL/GenBank/DDBJ databases">
        <title>Whole genome sequence of Pseudomonas putida isolate 1312 commercialized as a biostimulant.</title>
        <authorList>
            <person name="Crovadore J."/>
            <person name="Blanc P."/>
            <person name="Chablais R."/>
            <person name="Cochard B."/>
            <person name="Grizard D."/>
            <person name="Lefort F."/>
        </authorList>
    </citation>
    <scope>NUCLEOTIDE SEQUENCE [LARGE SCALE GENOMIC DNA]</scope>
    <source>
        <strain evidence="1 2">1312</strain>
    </source>
</reference>
<sequence length="71" mass="7492">MSSANEVEIQLEQALLSVLAAADQLGVDPEDLRLVAIGGILGHGSWSWVDNDQALGTVAVLNRAAETLELH</sequence>
<dbReference type="Proteomes" id="UP000196082">
    <property type="component" value="Unassembled WGS sequence"/>
</dbReference>
<name>A0A1Y3L8K0_PSEPU</name>
<comment type="caution">
    <text evidence="1">The sequence shown here is derived from an EMBL/GenBank/DDBJ whole genome shotgun (WGS) entry which is preliminary data.</text>
</comment>
<evidence type="ECO:0000313" key="1">
    <source>
        <dbReference type="EMBL" id="OUM34439.1"/>
    </source>
</evidence>
<dbReference type="EMBL" id="NFSB01000070">
    <property type="protein sequence ID" value="OUM34439.1"/>
    <property type="molecule type" value="Genomic_DNA"/>
</dbReference>
<accession>A0A1Y3L8K0</accession>
<dbReference type="AlphaFoldDB" id="A0A1Y3L8K0"/>
<gene>
    <name evidence="1" type="ORF">B8W72_10535</name>
</gene>
<protein>
    <submittedName>
        <fullName evidence="1">Uncharacterized protein</fullName>
    </submittedName>
</protein>
<organism evidence="1 2">
    <name type="scientific">Pseudomonas putida</name>
    <name type="common">Arthrobacter siderocapsulatus</name>
    <dbReference type="NCBI Taxonomy" id="303"/>
    <lineage>
        <taxon>Bacteria</taxon>
        <taxon>Pseudomonadati</taxon>
        <taxon>Pseudomonadota</taxon>
        <taxon>Gammaproteobacteria</taxon>
        <taxon>Pseudomonadales</taxon>
        <taxon>Pseudomonadaceae</taxon>
        <taxon>Pseudomonas</taxon>
    </lineage>
</organism>
<dbReference type="RefSeq" id="WP_086975761.1">
    <property type="nucleotide sequence ID" value="NZ_CP045551.1"/>
</dbReference>